<evidence type="ECO:0000256" key="1">
    <source>
        <dbReference type="SAM" id="Phobius"/>
    </source>
</evidence>
<comment type="caution">
    <text evidence="2">The sequence shown here is derived from an EMBL/GenBank/DDBJ whole genome shotgun (WGS) entry which is preliminary data.</text>
</comment>
<reference evidence="2 3" key="1">
    <citation type="submission" date="2020-05" db="EMBL/GenBank/DDBJ databases">
        <authorList>
            <person name="Niu N."/>
        </authorList>
    </citation>
    <scope>NUCLEOTIDE SEQUENCE [LARGE SCALE GENOMIC DNA]</scope>
    <source>
        <strain evidence="2 3">3340-03</strain>
    </source>
</reference>
<keyword evidence="1" id="KW-0812">Transmembrane</keyword>
<feature type="transmembrane region" description="Helical" evidence="1">
    <location>
        <begin position="59"/>
        <end position="77"/>
    </location>
</feature>
<dbReference type="AlphaFoldDB" id="A0A849P868"/>
<accession>A0A849P868</accession>
<organism evidence="2 3">
    <name type="scientific">Pelistega suis</name>
    <dbReference type="NCBI Taxonomy" id="1631957"/>
    <lineage>
        <taxon>Bacteria</taxon>
        <taxon>Pseudomonadati</taxon>
        <taxon>Pseudomonadota</taxon>
        <taxon>Betaproteobacteria</taxon>
        <taxon>Burkholderiales</taxon>
        <taxon>Alcaligenaceae</taxon>
        <taxon>Pelistega</taxon>
    </lineage>
</organism>
<protein>
    <recommendedName>
        <fullName evidence="4">Phage holin family protein</fullName>
    </recommendedName>
</protein>
<dbReference type="EMBL" id="JABGBN010000005">
    <property type="protein sequence ID" value="NOL51965.1"/>
    <property type="molecule type" value="Genomic_DNA"/>
</dbReference>
<keyword evidence="3" id="KW-1185">Reference proteome</keyword>
<name>A0A849P868_9BURK</name>
<dbReference type="Pfam" id="PF07332">
    <property type="entry name" value="Phage_holin_3_6"/>
    <property type="match status" value="1"/>
</dbReference>
<evidence type="ECO:0008006" key="4">
    <source>
        <dbReference type="Google" id="ProtNLM"/>
    </source>
</evidence>
<gene>
    <name evidence="2" type="ORF">HKX39_07255</name>
</gene>
<sequence>MLAFFGTRASLFGIEFSQEKKRFASVAIWAVLVLFFMGFAFLMLNIGVLVYFWDTPYRGWSVLGLLAFYLLVALVGVMKLRHHLKTEAFPYTKATLKQDLAYFQESGQLTIKEGNDE</sequence>
<dbReference type="InterPro" id="IPR009937">
    <property type="entry name" value="Phage_holin_3_6"/>
</dbReference>
<evidence type="ECO:0000313" key="2">
    <source>
        <dbReference type="EMBL" id="NOL51965.1"/>
    </source>
</evidence>
<dbReference type="Proteomes" id="UP000537862">
    <property type="component" value="Unassembled WGS sequence"/>
</dbReference>
<keyword evidence="1" id="KW-1133">Transmembrane helix</keyword>
<evidence type="ECO:0000313" key="3">
    <source>
        <dbReference type="Proteomes" id="UP000537862"/>
    </source>
</evidence>
<keyword evidence="1" id="KW-0472">Membrane</keyword>
<feature type="transmembrane region" description="Helical" evidence="1">
    <location>
        <begin position="26"/>
        <end position="53"/>
    </location>
</feature>
<proteinExistence type="predicted"/>